<dbReference type="EMBL" id="AZFF01000012">
    <property type="protein sequence ID" value="KRL53978.1"/>
    <property type="molecule type" value="Genomic_DNA"/>
</dbReference>
<dbReference type="AlphaFoldDB" id="A0A0R1RGU3"/>
<dbReference type="Proteomes" id="UP000051999">
    <property type="component" value="Unassembled WGS sequence"/>
</dbReference>
<sequence length="90" mass="10924">MKKKKEHLDEDFSEYFDEVSQELTIIAFMQDIGNYEWSDEEKKFYVSDKSLPCFTYDQAKVLYKTSTEHQNSNLFKDLYLYNGKNRIRTR</sequence>
<keyword evidence="2" id="KW-1185">Reference proteome</keyword>
<comment type="caution">
    <text evidence="1">The sequence shown here is derived from an EMBL/GenBank/DDBJ whole genome shotgun (WGS) entry which is preliminary data.</text>
</comment>
<evidence type="ECO:0000313" key="2">
    <source>
        <dbReference type="Proteomes" id="UP000051999"/>
    </source>
</evidence>
<protein>
    <submittedName>
        <fullName evidence="1">Uncharacterized protein</fullName>
    </submittedName>
</protein>
<accession>A0A0R1RGU3</accession>
<name>A0A0R1RGU3_9LACO</name>
<proteinExistence type="predicted"/>
<organism evidence="1 2">
    <name type="scientific">Furfurilactobacillus rossiae DSM 15814</name>
    <dbReference type="NCBI Taxonomy" id="1114972"/>
    <lineage>
        <taxon>Bacteria</taxon>
        <taxon>Bacillati</taxon>
        <taxon>Bacillota</taxon>
        <taxon>Bacilli</taxon>
        <taxon>Lactobacillales</taxon>
        <taxon>Lactobacillaceae</taxon>
        <taxon>Furfurilactobacillus</taxon>
    </lineage>
</organism>
<evidence type="ECO:0000313" key="1">
    <source>
        <dbReference type="EMBL" id="KRL53978.1"/>
    </source>
</evidence>
<reference evidence="1 2" key="1">
    <citation type="journal article" date="2015" name="Genome Announc.">
        <title>Expanding the biotechnology potential of lactobacilli through comparative genomics of 213 strains and associated genera.</title>
        <authorList>
            <person name="Sun Z."/>
            <person name="Harris H.M."/>
            <person name="McCann A."/>
            <person name="Guo C."/>
            <person name="Argimon S."/>
            <person name="Zhang W."/>
            <person name="Yang X."/>
            <person name="Jeffery I.B."/>
            <person name="Cooney J.C."/>
            <person name="Kagawa T.F."/>
            <person name="Liu W."/>
            <person name="Song Y."/>
            <person name="Salvetti E."/>
            <person name="Wrobel A."/>
            <person name="Rasinkangas P."/>
            <person name="Parkhill J."/>
            <person name="Rea M.C."/>
            <person name="O'Sullivan O."/>
            <person name="Ritari J."/>
            <person name="Douillard F.P."/>
            <person name="Paul Ross R."/>
            <person name="Yang R."/>
            <person name="Briner A.E."/>
            <person name="Felis G.E."/>
            <person name="de Vos W.M."/>
            <person name="Barrangou R."/>
            <person name="Klaenhammer T.R."/>
            <person name="Caufield P.W."/>
            <person name="Cui Y."/>
            <person name="Zhang H."/>
            <person name="O'Toole P.W."/>
        </authorList>
    </citation>
    <scope>NUCLEOTIDE SEQUENCE [LARGE SCALE GENOMIC DNA]</scope>
    <source>
        <strain evidence="1 2">DSM 15814</strain>
    </source>
</reference>
<dbReference type="RefSeq" id="WP_017262343.1">
    <property type="nucleotide sequence ID" value="NZ_AUAW01000013.1"/>
</dbReference>
<gene>
    <name evidence="1" type="ORF">FD35_GL000680</name>
</gene>